<dbReference type="EMBL" id="CP060635">
    <property type="protein sequence ID" value="QNM08273.1"/>
    <property type="molecule type" value="Genomic_DNA"/>
</dbReference>
<dbReference type="Proteomes" id="UP000515860">
    <property type="component" value="Chromosome"/>
</dbReference>
<keyword evidence="5" id="KW-1185">Reference proteome</keyword>
<reference evidence="4 5" key="1">
    <citation type="submission" date="2020-08" db="EMBL/GenBank/DDBJ databases">
        <authorList>
            <person name="Liu C."/>
            <person name="Sun Q."/>
        </authorList>
    </citation>
    <scope>NUCLEOTIDE SEQUENCE [LARGE SCALE GENOMIC DNA]</scope>
    <source>
        <strain evidence="4 5">NSJ-29</strain>
    </source>
</reference>
<sequence>MLEGKLKRIGSIFLVLIMVLSLWNVPVYGAGSGETVSVSENVVTSETSSITVQLTQVPDSGILRVIQMEAGESYDSSKLNSYTSLNFTLAGNLEVGTNVLPLSPSPEAGKKIMVILRDSGGEIKDYTSDPVIVAAAETENPKPESILANCSAELVKDGKFQQDDTGVDVRVKLDSHVESCYLTIYAYAGNTSFDPDDSHNKRLWSGRVTDGYEGSCSFAAPALPLQAGYKVIASLNVPLGDDYYRAVNSQAVEVVDENGEGFQDYIYPDVKIDETELTAGTTSLHISLTGDERLFQAAREGKTSIVCAVGQYPDGESFDFEGENQISLASNIVSPEAFSNREITLSEPLREGYRVRAVVYWAQNTDIFLAKGNDYEPQFGYPDDSVLVADAAQDKHPGVTVENPVLADADKIRVTVRGDIPEGSVLLIKSYESGTTEFQMSQGAWVGSAFDVTAQSCEIIPQSGSLAAGKLLVAFLQREGSILAQSAPTEIQKAQPFTIQLNGVLTPDSRQAEFQVAGNSETAGTINIAALCRVASDGTADTENPIARKYGQAPGTLLFEFAPGTLADGEKVCLVLTYANGSETYQSDSFAVRLPLAENSLKILEESFTTASGEATVVVAGCEEFQGGRLILTTGPAGELDADSRKQIGSVTFTGEGSYTISLTQGGLKAGETILPHLYLYDAETDAVKYKYGDPVLITSEGGDAVKASVEIVTSQVRADREDIWVTANFDSTSTGRLDLYCYAGEGYTEEDLIYSGDVTPGPGSQKIIFGSGKLEAGEKLTAVLALSDGSETASGTVTVQAVPEKQKPAAHILDSQITEGDTYMKVSLTFDPGAEQASYKLYQFTGETLDQNTDMVINERSLYRSETNKSLYLGTGKLKAGAKLQVVLTVDGAEALSETVTVEPSPDWGTPYAAFDVSAVKADADSIAVTVDYADDYLAMGEEFYCDVTIYQFSAAYTDEEFEEGEMWEQYGRVTRVGQVNSTSGQETRGKITVPVKDGVVLTPGDRVIIKLRLPHAEWEGEEVDYLSASVPVISPDEEVPDYKVVLYNLGEESSRGARLRTILNNLGIPAETMEYGHLNESVGYLAGLEGYESAVEPYTGVNYTTEFMLMCNLPESLLDRFLDAMTDGGLRIDHKAIVTEYNREYLFYELIGDIEEEHDVFQALLALGNMVKEAEKLLEDTYGETEGWADFQTALSEAREILSSNEPPLASLQSAYSALKEQYLELTGMTEIEGTAVITVEKENSGAYSMTVRVKDGPEDAEYEYSWSSGEKSQTLTGVPAESLISNTVTVTGVNMFGKLTAQLQVPERPNVSVMVRNQGIQLNWAAASAADNCPAPENYSIVVYAGEQLVKTYERGGQDTSAYLEGLEEETTYTVKMYAVSPVGRSDMAILAVTTGKAEQGGPGQAESGGQAQIPSVSPSVMPAAALTSGKKTSSSVNTSDRTSLLVWSALVLMCGAGAVVMGVRKKKMK</sequence>
<dbReference type="RefSeq" id="WP_118648271.1">
    <property type="nucleotide sequence ID" value="NZ_CP060635.1"/>
</dbReference>
<feature type="compositionally biased region" description="Polar residues" evidence="1">
    <location>
        <begin position="1411"/>
        <end position="1420"/>
    </location>
</feature>
<protein>
    <submittedName>
        <fullName evidence="4">DUF3783 domain-containing protein</fullName>
    </submittedName>
</protein>
<dbReference type="InterPro" id="IPR016621">
    <property type="entry name" value="UCP014543"/>
</dbReference>
<dbReference type="KEGG" id="whj:H9Q79_15515"/>
<dbReference type="SUPFAM" id="SSF49265">
    <property type="entry name" value="Fibronectin type III"/>
    <property type="match status" value="1"/>
</dbReference>
<keyword evidence="2" id="KW-0472">Membrane</keyword>
<gene>
    <name evidence="4" type="ORF">H9Q79_15515</name>
</gene>
<keyword evidence="2" id="KW-0812">Transmembrane</keyword>
<evidence type="ECO:0000313" key="5">
    <source>
        <dbReference type="Proteomes" id="UP000515860"/>
    </source>
</evidence>
<dbReference type="Gene3D" id="2.60.40.10">
    <property type="entry name" value="Immunoglobulins"/>
    <property type="match status" value="1"/>
</dbReference>
<dbReference type="Pfam" id="PF12646">
    <property type="entry name" value="DUF3783"/>
    <property type="match status" value="1"/>
</dbReference>
<evidence type="ECO:0000256" key="2">
    <source>
        <dbReference type="SAM" id="Phobius"/>
    </source>
</evidence>
<dbReference type="InterPro" id="IPR003961">
    <property type="entry name" value="FN3_dom"/>
</dbReference>
<evidence type="ECO:0000256" key="1">
    <source>
        <dbReference type="SAM" id="MobiDB-lite"/>
    </source>
</evidence>
<feature type="domain" description="Fibronectin type-III" evidence="3">
    <location>
        <begin position="1308"/>
        <end position="1404"/>
    </location>
</feature>
<accession>A0A7G9GBU1</accession>
<dbReference type="CDD" id="cd00063">
    <property type="entry name" value="FN3"/>
    <property type="match status" value="1"/>
</dbReference>
<keyword evidence="2" id="KW-1133">Transmembrane helix</keyword>
<proteinExistence type="predicted"/>
<name>A0A7G9GBU1_9FIRM</name>
<organism evidence="4 5">
    <name type="scientific">Wansuia hejianensis</name>
    <dbReference type="NCBI Taxonomy" id="2763667"/>
    <lineage>
        <taxon>Bacteria</taxon>
        <taxon>Bacillati</taxon>
        <taxon>Bacillota</taxon>
        <taxon>Clostridia</taxon>
        <taxon>Lachnospirales</taxon>
        <taxon>Lachnospiraceae</taxon>
        <taxon>Wansuia</taxon>
    </lineage>
</organism>
<feature type="transmembrane region" description="Helical" evidence="2">
    <location>
        <begin position="1448"/>
        <end position="1467"/>
    </location>
</feature>
<dbReference type="InterPro" id="IPR036116">
    <property type="entry name" value="FN3_sf"/>
</dbReference>
<dbReference type="PROSITE" id="PS50853">
    <property type="entry name" value="FN3"/>
    <property type="match status" value="1"/>
</dbReference>
<dbReference type="InterPro" id="IPR013783">
    <property type="entry name" value="Ig-like_fold"/>
</dbReference>
<evidence type="ECO:0000313" key="4">
    <source>
        <dbReference type="EMBL" id="QNM08273.1"/>
    </source>
</evidence>
<evidence type="ECO:0000259" key="3">
    <source>
        <dbReference type="PROSITE" id="PS50853"/>
    </source>
</evidence>
<feature type="region of interest" description="Disordered" evidence="1">
    <location>
        <begin position="1399"/>
        <end position="1420"/>
    </location>
</feature>